<dbReference type="GO" id="GO:0005829">
    <property type="term" value="C:cytosol"/>
    <property type="evidence" value="ECO:0007669"/>
    <property type="project" value="TreeGrafter"/>
</dbReference>
<dbReference type="Gene3D" id="3.40.50.12160">
    <property type="entry name" value="Methylthiotransferase, N-terminal domain"/>
    <property type="match status" value="1"/>
</dbReference>
<dbReference type="PANTHER" id="PTHR43837:SF1">
    <property type="entry name" value="RIBOSOMAL PROTEIN US12 METHYLTHIOTRANSFERASE RIMO"/>
    <property type="match status" value="1"/>
</dbReference>
<accession>A0A532V7D6</accession>
<dbReference type="InterPro" id="IPR038135">
    <property type="entry name" value="Methylthiotransferase_N_sf"/>
</dbReference>
<name>A0A532V7D6_UNCT6</name>
<feature type="domain" description="MTTase N-terminal" evidence="9">
    <location>
        <begin position="5"/>
        <end position="121"/>
    </location>
</feature>
<evidence type="ECO:0000256" key="5">
    <source>
        <dbReference type="ARBA" id="ARBA00022691"/>
    </source>
</evidence>
<dbReference type="NCBIfam" id="TIGR01125">
    <property type="entry name" value="30S ribosomal protein S12 methylthiotransferase RimO"/>
    <property type="match status" value="1"/>
</dbReference>
<comment type="caution">
    <text evidence="11">The sequence shown here is derived from an EMBL/GenBank/DDBJ whole genome shotgun (WGS) entry which is preliminary data.</text>
</comment>
<dbReference type="PROSITE" id="PS01278">
    <property type="entry name" value="MTTASE_RADICAL"/>
    <property type="match status" value="1"/>
</dbReference>
<dbReference type="PANTHER" id="PTHR43837">
    <property type="entry name" value="RIBOSOMAL PROTEIN S12 METHYLTHIOTRANSFERASE RIMO"/>
    <property type="match status" value="1"/>
</dbReference>
<dbReference type="NCBIfam" id="TIGR00089">
    <property type="entry name" value="MiaB/RimO family radical SAM methylthiotransferase"/>
    <property type="match status" value="1"/>
</dbReference>
<keyword evidence="11" id="KW-0687">Ribonucleoprotein</keyword>
<dbReference type="GO" id="GO:0046872">
    <property type="term" value="F:metal ion binding"/>
    <property type="evidence" value="ECO:0007669"/>
    <property type="project" value="UniProtKB-KW"/>
</dbReference>
<dbReference type="InterPro" id="IPR002792">
    <property type="entry name" value="TRAM_dom"/>
</dbReference>
<evidence type="ECO:0000256" key="2">
    <source>
        <dbReference type="ARBA" id="ARBA00022485"/>
    </source>
</evidence>
<dbReference type="GO" id="GO:0035599">
    <property type="term" value="F:aspartic acid methylthiotransferase activity"/>
    <property type="evidence" value="ECO:0007669"/>
    <property type="project" value="TreeGrafter"/>
</dbReference>
<dbReference type="EMBL" id="NJBO01000008">
    <property type="protein sequence ID" value="TKJ42877.1"/>
    <property type="molecule type" value="Genomic_DNA"/>
</dbReference>
<dbReference type="InterPro" id="IPR012340">
    <property type="entry name" value="NA-bd_OB-fold"/>
</dbReference>
<evidence type="ECO:0000256" key="6">
    <source>
        <dbReference type="ARBA" id="ARBA00022723"/>
    </source>
</evidence>
<dbReference type="SMART" id="SM00729">
    <property type="entry name" value="Elp3"/>
    <property type="match status" value="1"/>
</dbReference>
<dbReference type="Proteomes" id="UP000317778">
    <property type="component" value="Unassembled WGS sequence"/>
</dbReference>
<dbReference type="SFLD" id="SFLDG01061">
    <property type="entry name" value="methylthiotransferase"/>
    <property type="match status" value="1"/>
</dbReference>
<dbReference type="PROSITE" id="PS51449">
    <property type="entry name" value="MTTASE_N"/>
    <property type="match status" value="1"/>
</dbReference>
<keyword evidence="11" id="KW-0689">Ribosomal protein</keyword>
<proteinExistence type="predicted"/>
<evidence type="ECO:0000259" key="9">
    <source>
        <dbReference type="PROSITE" id="PS51449"/>
    </source>
</evidence>
<dbReference type="InterPro" id="IPR058240">
    <property type="entry name" value="rSAM_sf"/>
</dbReference>
<dbReference type="InterPro" id="IPR013848">
    <property type="entry name" value="Methylthiotransferase_N"/>
</dbReference>
<protein>
    <submittedName>
        <fullName evidence="11">30S ribosomal protein S12 methylthiotransferase RimO</fullName>
    </submittedName>
</protein>
<gene>
    <name evidence="11" type="primary">rimO</name>
    <name evidence="11" type="ORF">CEE36_06320</name>
</gene>
<dbReference type="PROSITE" id="PS51918">
    <property type="entry name" value="RADICAL_SAM"/>
    <property type="match status" value="1"/>
</dbReference>
<evidence type="ECO:0000256" key="1">
    <source>
        <dbReference type="ARBA" id="ARBA00001966"/>
    </source>
</evidence>
<reference evidence="11 12" key="1">
    <citation type="submission" date="2017-06" db="EMBL/GenBank/DDBJ databases">
        <title>Novel microbial phyla capable of carbon fixation and sulfur reduction in deep-sea sediments.</title>
        <authorList>
            <person name="Huang J."/>
            <person name="Baker B."/>
            <person name="Wang Y."/>
        </authorList>
    </citation>
    <scope>NUCLEOTIDE SEQUENCE [LARGE SCALE GENOMIC DNA]</scope>
    <source>
        <strain evidence="11">B3_TA06</strain>
    </source>
</reference>
<evidence type="ECO:0000256" key="3">
    <source>
        <dbReference type="ARBA" id="ARBA00022490"/>
    </source>
</evidence>
<dbReference type="InterPro" id="IPR020612">
    <property type="entry name" value="Methylthiotransferase_CS"/>
</dbReference>
<dbReference type="InterPro" id="IPR005840">
    <property type="entry name" value="Ribosomal_uS12_MeSTrfase_RimO"/>
</dbReference>
<dbReference type="Pfam" id="PF00919">
    <property type="entry name" value="UPF0004"/>
    <property type="match status" value="1"/>
</dbReference>
<dbReference type="Pfam" id="PF04055">
    <property type="entry name" value="Radical_SAM"/>
    <property type="match status" value="1"/>
</dbReference>
<evidence type="ECO:0000313" key="11">
    <source>
        <dbReference type="EMBL" id="TKJ42877.1"/>
    </source>
</evidence>
<dbReference type="GO" id="GO:0006400">
    <property type="term" value="P:tRNA modification"/>
    <property type="evidence" value="ECO:0007669"/>
    <property type="project" value="InterPro"/>
</dbReference>
<keyword evidence="2" id="KW-0004">4Fe-4S</keyword>
<dbReference type="SFLD" id="SFLDS00029">
    <property type="entry name" value="Radical_SAM"/>
    <property type="match status" value="1"/>
</dbReference>
<dbReference type="InterPro" id="IPR007197">
    <property type="entry name" value="rSAM"/>
</dbReference>
<dbReference type="Gene3D" id="2.40.50.140">
    <property type="entry name" value="Nucleic acid-binding proteins"/>
    <property type="match status" value="1"/>
</dbReference>
<evidence type="ECO:0000256" key="8">
    <source>
        <dbReference type="ARBA" id="ARBA00023014"/>
    </source>
</evidence>
<evidence type="ECO:0000256" key="7">
    <source>
        <dbReference type="ARBA" id="ARBA00023004"/>
    </source>
</evidence>
<dbReference type="Pfam" id="PF18693">
    <property type="entry name" value="TRAM_2"/>
    <property type="match status" value="1"/>
</dbReference>
<keyword evidence="7" id="KW-0408">Iron</keyword>
<dbReference type="SFLD" id="SFLDG01082">
    <property type="entry name" value="B12-binding_domain_containing"/>
    <property type="match status" value="1"/>
</dbReference>
<keyword evidence="3" id="KW-0963">Cytoplasm</keyword>
<dbReference type="InterPro" id="IPR006638">
    <property type="entry name" value="Elp3/MiaA/NifB-like_rSAM"/>
</dbReference>
<dbReference type="GO" id="GO:0051539">
    <property type="term" value="F:4 iron, 4 sulfur cluster binding"/>
    <property type="evidence" value="ECO:0007669"/>
    <property type="project" value="UniProtKB-KW"/>
</dbReference>
<evidence type="ECO:0000313" key="12">
    <source>
        <dbReference type="Proteomes" id="UP000317778"/>
    </source>
</evidence>
<keyword evidence="4 11" id="KW-0808">Transferase</keyword>
<dbReference type="Gene3D" id="3.80.30.20">
    <property type="entry name" value="tm_1862 like domain"/>
    <property type="match status" value="1"/>
</dbReference>
<comment type="cofactor">
    <cofactor evidence="1">
        <name>[4Fe-4S] cluster</name>
        <dbReference type="ChEBI" id="CHEBI:49883"/>
    </cofactor>
</comment>
<sequence length="442" mass="49533">MTNLPRVSVINLGCPKNRVDAEIILAELAQAGFPITGDATDAQAVIVNTCAFLEEAIEESAQVIETQQERRRRGEIETLLVTGCLPQRQPRELVGRFPWVDAFLGLDQIPEIPGLLRENPHPGQVLVSATPCWNPGREYPRLLSTPSHYAYLRLTEGCSNCCSYCTIPMIRGPLRLRRTEDILKEAGDLVTLGIKELILIAQDTAAHPELSTILKGLERTDGLRWIRLLYAHPAHLEEKILEQMAASDKVLNYIDMPIQHLADSVLERMNRNVGADRTERLVKKARSLDPDFALRTTVIVGFPAETEEEFEVLLEGLKRLRFTHLGIFVYSQEEGTDAAEMGNQVPWEVKKERAERLVDLAAKLQAEETERLKGTHQEAVVDFAKEASEDCVTCVGRLWNDAPEIDRVVEIEGPGVNQGCFGKVEITGGRNDRIFARWIESI</sequence>
<dbReference type="AlphaFoldDB" id="A0A532V7D6"/>
<evidence type="ECO:0000259" key="10">
    <source>
        <dbReference type="PROSITE" id="PS51918"/>
    </source>
</evidence>
<dbReference type="InterPro" id="IPR005839">
    <property type="entry name" value="Methylthiotransferase"/>
</dbReference>
<feature type="domain" description="Radical SAM core" evidence="10">
    <location>
        <begin position="144"/>
        <end position="367"/>
    </location>
</feature>
<dbReference type="InterPro" id="IPR023404">
    <property type="entry name" value="rSAM_horseshoe"/>
</dbReference>
<dbReference type="CDD" id="cd01335">
    <property type="entry name" value="Radical_SAM"/>
    <property type="match status" value="1"/>
</dbReference>
<organism evidence="11 12">
    <name type="scientific">candidate division TA06 bacterium B3_TA06</name>
    <dbReference type="NCBI Taxonomy" id="2012487"/>
    <lineage>
        <taxon>Bacteria</taxon>
        <taxon>Bacteria division TA06</taxon>
    </lineage>
</organism>
<dbReference type="FunFam" id="3.80.30.20:FF:000001">
    <property type="entry name" value="tRNA-2-methylthio-N(6)-dimethylallyladenosine synthase 2"/>
    <property type="match status" value="1"/>
</dbReference>
<dbReference type="SUPFAM" id="SSF102114">
    <property type="entry name" value="Radical SAM enzymes"/>
    <property type="match status" value="1"/>
</dbReference>
<keyword evidence="8" id="KW-0411">Iron-sulfur</keyword>
<keyword evidence="5" id="KW-0949">S-adenosyl-L-methionine</keyword>
<keyword evidence="6" id="KW-0479">Metal-binding</keyword>
<dbReference type="GO" id="GO:0005840">
    <property type="term" value="C:ribosome"/>
    <property type="evidence" value="ECO:0007669"/>
    <property type="project" value="UniProtKB-KW"/>
</dbReference>
<evidence type="ECO:0000256" key="4">
    <source>
        <dbReference type="ARBA" id="ARBA00022679"/>
    </source>
</evidence>